<evidence type="ECO:0000259" key="1">
    <source>
        <dbReference type="Pfam" id="PF14200"/>
    </source>
</evidence>
<proteinExistence type="predicted"/>
<feature type="domain" description="Ricin B lectin" evidence="1">
    <location>
        <begin position="66"/>
        <end position="145"/>
    </location>
</feature>
<dbReference type="InterPro" id="IPR000772">
    <property type="entry name" value="Ricin_B_lectin"/>
</dbReference>
<keyword evidence="3" id="KW-1185">Reference proteome</keyword>
<sequence length="163" mass="18254">MTECSSRPVCHPLGEHITPCILVKQNTQWYPENCNSIIMVNPASSLVVDASRYPTQLQEYTGSPLQLWCFERTETGTFLIKNVGNQRYLQVEGDGTNGRRIVTDVKNGGPSQQWQHHHLEQTITNSASGRALEINGFNFTAGSVILINDKNAGTNQRFSLQYK</sequence>
<evidence type="ECO:0000313" key="3">
    <source>
        <dbReference type="Proteomes" id="UP001168821"/>
    </source>
</evidence>
<organism evidence="2 3">
    <name type="scientific">Zophobas morio</name>
    <dbReference type="NCBI Taxonomy" id="2755281"/>
    <lineage>
        <taxon>Eukaryota</taxon>
        <taxon>Metazoa</taxon>
        <taxon>Ecdysozoa</taxon>
        <taxon>Arthropoda</taxon>
        <taxon>Hexapoda</taxon>
        <taxon>Insecta</taxon>
        <taxon>Pterygota</taxon>
        <taxon>Neoptera</taxon>
        <taxon>Endopterygota</taxon>
        <taxon>Coleoptera</taxon>
        <taxon>Polyphaga</taxon>
        <taxon>Cucujiformia</taxon>
        <taxon>Tenebrionidae</taxon>
        <taxon>Zophobas</taxon>
    </lineage>
</organism>
<evidence type="ECO:0000313" key="2">
    <source>
        <dbReference type="EMBL" id="KAJ3651559.1"/>
    </source>
</evidence>
<dbReference type="Pfam" id="PF14200">
    <property type="entry name" value="RicinB_lectin_2"/>
    <property type="match status" value="1"/>
</dbReference>
<dbReference type="EMBL" id="JALNTZ010000005">
    <property type="protein sequence ID" value="KAJ3651559.1"/>
    <property type="molecule type" value="Genomic_DNA"/>
</dbReference>
<dbReference type="PROSITE" id="PS50231">
    <property type="entry name" value="RICIN_B_LECTIN"/>
    <property type="match status" value="1"/>
</dbReference>
<dbReference type="CDD" id="cd00161">
    <property type="entry name" value="beta-trefoil_Ricin-like"/>
    <property type="match status" value="1"/>
</dbReference>
<name>A0AA38IA33_9CUCU</name>
<dbReference type="Proteomes" id="UP001168821">
    <property type="component" value="Unassembled WGS sequence"/>
</dbReference>
<protein>
    <recommendedName>
        <fullName evidence="1">Ricin B lectin domain-containing protein</fullName>
    </recommendedName>
</protein>
<gene>
    <name evidence="2" type="ORF">Zmor_017591</name>
</gene>
<dbReference type="SUPFAM" id="SSF50370">
    <property type="entry name" value="Ricin B-like lectins"/>
    <property type="match status" value="1"/>
</dbReference>
<comment type="caution">
    <text evidence="2">The sequence shown here is derived from an EMBL/GenBank/DDBJ whole genome shotgun (WGS) entry which is preliminary data.</text>
</comment>
<dbReference type="Gene3D" id="2.80.10.50">
    <property type="match status" value="1"/>
</dbReference>
<dbReference type="InterPro" id="IPR035992">
    <property type="entry name" value="Ricin_B-like_lectins"/>
</dbReference>
<reference evidence="2" key="1">
    <citation type="journal article" date="2023" name="G3 (Bethesda)">
        <title>Whole genome assemblies of Zophobas morio and Tenebrio molitor.</title>
        <authorList>
            <person name="Kaur S."/>
            <person name="Stinson S.A."/>
            <person name="diCenzo G.C."/>
        </authorList>
    </citation>
    <scope>NUCLEOTIDE SEQUENCE</scope>
    <source>
        <strain evidence="2">QUZm001</strain>
    </source>
</reference>
<dbReference type="AlphaFoldDB" id="A0AA38IA33"/>
<accession>A0AA38IA33</accession>